<dbReference type="GeneID" id="71854341"/>
<keyword evidence="1" id="KW-0472">Membrane</keyword>
<comment type="caution">
    <text evidence="3">The sequence shown here is derived from an EMBL/GenBank/DDBJ whole genome shotgun (WGS) entry which is preliminary data.</text>
</comment>
<keyword evidence="1" id="KW-0812">Transmembrane</keyword>
<reference evidence="3 4" key="1">
    <citation type="journal article" date="2014" name="Int. J. Syst. Evol. Microbiol.">
        <title>Complete genome sequence of Corynebacterium casei LMG S-19264T (=DSM 44701T), isolated from a smear-ripened cheese.</title>
        <authorList>
            <consortium name="US DOE Joint Genome Institute (JGI-PGF)"/>
            <person name="Walter F."/>
            <person name="Albersmeier A."/>
            <person name="Kalinowski J."/>
            <person name="Ruckert C."/>
        </authorList>
    </citation>
    <scope>NUCLEOTIDE SEQUENCE [LARGE SCALE GENOMIC DNA]</scope>
    <source>
        <strain evidence="3 4">IBRC-M 10912</strain>
    </source>
</reference>
<dbReference type="RefSeq" id="WP_246966424.1">
    <property type="nucleotide sequence ID" value="NZ_CP095397.1"/>
</dbReference>
<evidence type="ECO:0000313" key="3">
    <source>
        <dbReference type="EMBL" id="MFC4246833.1"/>
    </source>
</evidence>
<sequence length="72" mass="7511">MEANVGGFDRTARLMLGSLLVVFGVGALADILSLGTVVGAVALVIGLVFLATGMTRLCLLYQVVGVDTCRRR</sequence>
<dbReference type="EMBL" id="JBHSDJ010000016">
    <property type="protein sequence ID" value="MFC4246833.1"/>
    <property type="molecule type" value="Genomic_DNA"/>
</dbReference>
<dbReference type="Proteomes" id="UP001595821">
    <property type="component" value="Unassembled WGS sequence"/>
</dbReference>
<accession>A0ABD5NXQ2</accession>
<dbReference type="AlphaFoldDB" id="A0ABD5NXQ2"/>
<keyword evidence="1" id="KW-1133">Transmembrane helix</keyword>
<dbReference type="InterPro" id="IPR021309">
    <property type="entry name" value="YgaP-like_TM"/>
</dbReference>
<proteinExistence type="predicted"/>
<evidence type="ECO:0000259" key="2">
    <source>
        <dbReference type="Pfam" id="PF11127"/>
    </source>
</evidence>
<organism evidence="3 4">
    <name type="scientific">Natribaculum luteum</name>
    <dbReference type="NCBI Taxonomy" id="1586232"/>
    <lineage>
        <taxon>Archaea</taxon>
        <taxon>Methanobacteriati</taxon>
        <taxon>Methanobacteriota</taxon>
        <taxon>Stenosarchaea group</taxon>
        <taxon>Halobacteria</taxon>
        <taxon>Halobacteriales</taxon>
        <taxon>Natrialbaceae</taxon>
        <taxon>Natribaculum</taxon>
    </lineage>
</organism>
<gene>
    <name evidence="3" type="ORF">ACFOZ7_07440</name>
</gene>
<evidence type="ECO:0000313" key="4">
    <source>
        <dbReference type="Proteomes" id="UP001595821"/>
    </source>
</evidence>
<name>A0ABD5NXQ2_9EURY</name>
<feature type="transmembrane region" description="Helical" evidence="1">
    <location>
        <begin position="40"/>
        <end position="64"/>
    </location>
</feature>
<evidence type="ECO:0000256" key="1">
    <source>
        <dbReference type="SAM" id="Phobius"/>
    </source>
</evidence>
<feature type="domain" description="Inner membrane protein YgaP-like transmembrane" evidence="2">
    <location>
        <begin position="1"/>
        <end position="71"/>
    </location>
</feature>
<protein>
    <submittedName>
        <fullName evidence="3">DUF2892 domain-containing protein</fullName>
    </submittedName>
</protein>
<dbReference type="Pfam" id="PF11127">
    <property type="entry name" value="YgaP-like_TM"/>
    <property type="match status" value="1"/>
</dbReference>
<feature type="transmembrane region" description="Helical" evidence="1">
    <location>
        <begin position="12"/>
        <end position="34"/>
    </location>
</feature>